<comment type="caution">
    <text evidence="5">The sequence shown here is derived from an EMBL/GenBank/DDBJ whole genome shotgun (WGS) entry which is preliminary data.</text>
</comment>
<feature type="compositionally biased region" description="Low complexity" evidence="2">
    <location>
        <begin position="200"/>
        <end position="217"/>
    </location>
</feature>
<evidence type="ECO:0000313" key="5">
    <source>
        <dbReference type="EMBL" id="KAJ8097882.1"/>
    </source>
</evidence>
<reference evidence="5" key="1">
    <citation type="submission" date="2023-03" db="EMBL/GenBank/DDBJ databases">
        <title>Near-Complete genome sequence of Lipomyces tetrasporous NRRL Y-64009, an oleaginous yeast capable of growing on lignocellulosic hydrolysates.</title>
        <authorList>
            <consortium name="Lawrence Berkeley National Laboratory"/>
            <person name="Jagtap S.S."/>
            <person name="Liu J.-J."/>
            <person name="Walukiewicz H.E."/>
            <person name="Pangilinan J."/>
            <person name="Lipzen A."/>
            <person name="Ahrendt S."/>
            <person name="Koriabine M."/>
            <person name="Cobaugh K."/>
            <person name="Salamov A."/>
            <person name="Yoshinaga Y."/>
            <person name="Ng V."/>
            <person name="Daum C."/>
            <person name="Grigoriev I.V."/>
            <person name="Slininger P.J."/>
            <person name="Dien B.S."/>
            <person name="Jin Y.-S."/>
            <person name="Rao C.V."/>
        </authorList>
    </citation>
    <scope>NUCLEOTIDE SEQUENCE</scope>
    <source>
        <strain evidence="5">NRRL Y-64009</strain>
    </source>
</reference>
<organism evidence="5 6">
    <name type="scientific">Lipomyces tetrasporus</name>
    <dbReference type="NCBI Taxonomy" id="54092"/>
    <lineage>
        <taxon>Eukaryota</taxon>
        <taxon>Fungi</taxon>
        <taxon>Dikarya</taxon>
        <taxon>Ascomycota</taxon>
        <taxon>Saccharomycotina</taxon>
        <taxon>Lipomycetes</taxon>
        <taxon>Lipomycetales</taxon>
        <taxon>Lipomycetaceae</taxon>
        <taxon>Lipomyces</taxon>
    </lineage>
</organism>
<dbReference type="InterPro" id="IPR009009">
    <property type="entry name" value="RlpA-like_DPBB"/>
</dbReference>
<evidence type="ECO:0000256" key="2">
    <source>
        <dbReference type="SAM" id="MobiDB-lite"/>
    </source>
</evidence>
<protein>
    <submittedName>
        <fullName evidence="5">RlpA-like double-psi beta-barrel-protein domain-containing protein-containing protein</fullName>
    </submittedName>
</protein>
<name>A0AAD7VPJ6_9ASCO</name>
<keyword evidence="1 3" id="KW-0732">Signal</keyword>
<evidence type="ECO:0000313" key="6">
    <source>
        <dbReference type="Proteomes" id="UP001217417"/>
    </source>
</evidence>
<accession>A0AAD7VPJ6</accession>
<dbReference type="SUPFAM" id="SSF50685">
    <property type="entry name" value="Barwin-like endoglucanases"/>
    <property type="match status" value="1"/>
</dbReference>
<dbReference type="Pfam" id="PF03330">
    <property type="entry name" value="DPBB_1"/>
    <property type="match status" value="1"/>
</dbReference>
<feature type="region of interest" description="Disordered" evidence="2">
    <location>
        <begin position="94"/>
        <end position="223"/>
    </location>
</feature>
<dbReference type="PANTHER" id="PTHR31836">
    <property type="match status" value="1"/>
</dbReference>
<dbReference type="InterPro" id="IPR036908">
    <property type="entry name" value="RlpA-like_sf"/>
</dbReference>
<feature type="compositionally biased region" description="Low complexity" evidence="2">
    <location>
        <begin position="174"/>
        <end position="190"/>
    </location>
</feature>
<dbReference type="Proteomes" id="UP001217417">
    <property type="component" value="Unassembled WGS sequence"/>
</dbReference>
<sequence>MRFLLTILTLASAAFAAPFDKRAVSWVTVTENVDYVETVTMVQTIVVYATAVDDPVATTSTFATSSVPSVEPTSSVVYQQNFFTSVSSDISSSTISIPEATTSSTPEAEPTTSSTYIEPSTSSYVEPETTTSTYVQPEPTPLSVYVEPTTSSYVEPQPTTSSYVEPEPTTSSAYVEPTTTSVYVEPTTTEGPTSTYVEQAASSTEASVPAVSSTTSSGGSGSYSGEGTFYSTGLGSCGITSTDSDYIVAISHTIMDADSNGNPNANPLCGKTITAYRDSSSVKVTVVDTCPGCAEYDLDFSPTAFGQLGQESEGRIPITWSWDD</sequence>
<evidence type="ECO:0000259" key="4">
    <source>
        <dbReference type="Pfam" id="PF03330"/>
    </source>
</evidence>
<dbReference type="AlphaFoldDB" id="A0AAD7VPJ6"/>
<dbReference type="EMBL" id="JARPMG010000010">
    <property type="protein sequence ID" value="KAJ8097882.1"/>
    <property type="molecule type" value="Genomic_DNA"/>
</dbReference>
<dbReference type="GeneID" id="80881921"/>
<gene>
    <name evidence="5" type="ORF">POJ06DRAFT_24622</name>
</gene>
<dbReference type="CDD" id="cd22191">
    <property type="entry name" value="DPBB_RlpA_EXP_N-like"/>
    <property type="match status" value="1"/>
</dbReference>
<dbReference type="RefSeq" id="XP_056041332.1">
    <property type="nucleotide sequence ID" value="XM_056186755.1"/>
</dbReference>
<feature type="signal peptide" evidence="3">
    <location>
        <begin position="1"/>
        <end position="16"/>
    </location>
</feature>
<proteinExistence type="predicted"/>
<dbReference type="InterPro" id="IPR051477">
    <property type="entry name" value="Expansin_CellWall"/>
</dbReference>
<dbReference type="PANTHER" id="PTHR31836:SF28">
    <property type="entry name" value="SRCR DOMAIN-CONTAINING PROTEIN-RELATED"/>
    <property type="match status" value="1"/>
</dbReference>
<keyword evidence="6" id="KW-1185">Reference proteome</keyword>
<feature type="compositionally biased region" description="Low complexity" evidence="2">
    <location>
        <begin position="94"/>
        <end position="115"/>
    </location>
</feature>
<evidence type="ECO:0000256" key="3">
    <source>
        <dbReference type="SAM" id="SignalP"/>
    </source>
</evidence>
<feature type="chain" id="PRO_5042196038" evidence="3">
    <location>
        <begin position="17"/>
        <end position="324"/>
    </location>
</feature>
<feature type="compositionally biased region" description="Polar residues" evidence="2">
    <location>
        <begin position="116"/>
        <end position="135"/>
    </location>
</feature>
<dbReference type="Gene3D" id="2.40.40.10">
    <property type="entry name" value="RlpA-like domain"/>
    <property type="match status" value="1"/>
</dbReference>
<evidence type="ECO:0000256" key="1">
    <source>
        <dbReference type="ARBA" id="ARBA00022729"/>
    </source>
</evidence>
<feature type="compositionally biased region" description="Polar residues" evidence="2">
    <location>
        <begin position="148"/>
        <end position="173"/>
    </location>
</feature>
<feature type="domain" description="RlpA-like protein double-psi beta-barrel" evidence="4">
    <location>
        <begin position="271"/>
        <end position="319"/>
    </location>
</feature>